<evidence type="ECO:0000313" key="1">
    <source>
        <dbReference type="EMBL" id="GCE37829.1"/>
    </source>
</evidence>
<gene>
    <name evidence="1" type="ORF">Rhow_000675</name>
</gene>
<protein>
    <submittedName>
        <fullName evidence="1">Uncharacterized protein</fullName>
    </submittedName>
</protein>
<dbReference type="EMBL" id="BHYM01000012">
    <property type="protein sequence ID" value="GCE37829.1"/>
    <property type="molecule type" value="Genomic_DNA"/>
</dbReference>
<keyword evidence="2" id="KW-1185">Reference proteome</keyword>
<organism evidence="1 2">
    <name type="scientific">Rhodococcus wratislaviensis</name>
    <name type="common">Tsukamurella wratislaviensis</name>
    <dbReference type="NCBI Taxonomy" id="44752"/>
    <lineage>
        <taxon>Bacteria</taxon>
        <taxon>Bacillati</taxon>
        <taxon>Actinomycetota</taxon>
        <taxon>Actinomycetes</taxon>
        <taxon>Mycobacteriales</taxon>
        <taxon>Nocardiaceae</taxon>
        <taxon>Rhodococcus</taxon>
    </lineage>
</organism>
<dbReference type="Proteomes" id="UP000287519">
    <property type="component" value="Unassembled WGS sequence"/>
</dbReference>
<proteinExistence type="predicted"/>
<evidence type="ECO:0000313" key="2">
    <source>
        <dbReference type="Proteomes" id="UP000287519"/>
    </source>
</evidence>
<sequence>MGLLELDRFADRTAVRAVMFGPLTDAAIWFGLQARMDWRY</sequence>
<dbReference type="AlphaFoldDB" id="A0A402C2F7"/>
<comment type="caution">
    <text evidence="1">The sequence shown here is derived from an EMBL/GenBank/DDBJ whole genome shotgun (WGS) entry which is preliminary data.</text>
</comment>
<reference evidence="1 2" key="1">
    <citation type="submission" date="2018-11" db="EMBL/GenBank/DDBJ databases">
        <title>Microbial catabolism of amino acid.</title>
        <authorList>
            <person name="Hibi M."/>
            <person name="Ogawa J."/>
        </authorList>
    </citation>
    <scope>NUCLEOTIDE SEQUENCE [LARGE SCALE GENOMIC DNA]</scope>
    <source>
        <strain evidence="1 2">C31-06</strain>
    </source>
</reference>
<accession>A0A402C2F7</accession>
<name>A0A402C2F7_RHOWR</name>